<evidence type="ECO:0000259" key="5">
    <source>
        <dbReference type="Pfam" id="PF01656"/>
    </source>
</evidence>
<protein>
    <recommendedName>
        <fullName evidence="4">Cobyric acid synthase</fullName>
    </recommendedName>
</protein>
<dbReference type="Pfam" id="PF01656">
    <property type="entry name" value="CbiA"/>
    <property type="match status" value="1"/>
</dbReference>
<sequence length="496" mass="55710">MKKKNIMFQGTGSSVGKSILTAGVCRVLKDMGYHVAPFKSQNMALNSFITKDGKEMGRAQVVQAEAARIEPMVEMNPILLKPSSDVGSQVIVMGEVYQNMTATEYHKNKPKFKNIIKEAYDKLAEEYDAIVIEGAGSTAEINLRENDLVNMGMAEMVDSPVVLIGDIDRGGVFASIYGTYMLLEKEEQARMKGFVINKFRGDVKLLEPGIKMLEDKINIPCLGVIPYFTLHIDDEDSVSLRLSYQAKKDIVVGVLRLPHISNFTDFTPFEMDEDVEVKYIKSALDFKDIDLLIIPGSKNTIEDMVYLNNTGMTKKILEHHKKSKPIIGICGGYQILGSGIIDEGNNESSVLKTNGLGLLNTSTIISNKKRTVQVEGTIDISFMGEKLKADVKGYEIHMGVTKFNESHQHFVHLQEGHMDGAINQEENVLGTYLHGIFDNDKFRKFLLDNIRRQKGIETKDQTLSFEEFKETQYVELGKIIKEHLDVEKILEIMSEF</sequence>
<dbReference type="HAMAP" id="MF_00028">
    <property type="entry name" value="CobQ"/>
    <property type="match status" value="1"/>
</dbReference>
<comment type="similarity">
    <text evidence="4">Belongs to the CobB/CobQ family. CobQ subfamily.</text>
</comment>
<dbReference type="Gene3D" id="3.40.50.300">
    <property type="entry name" value="P-loop containing nucleotide triphosphate hydrolases"/>
    <property type="match status" value="1"/>
</dbReference>
<dbReference type="PANTHER" id="PTHR21343:SF1">
    <property type="entry name" value="COBYRIC ACID SYNTHASE"/>
    <property type="match status" value="1"/>
</dbReference>
<dbReference type="PROSITE" id="PS51274">
    <property type="entry name" value="GATASE_COBBQ"/>
    <property type="match status" value="1"/>
</dbReference>
<dbReference type="SUPFAM" id="SSF52540">
    <property type="entry name" value="P-loop containing nucleoside triphosphate hydrolases"/>
    <property type="match status" value="1"/>
</dbReference>
<reference evidence="7 8" key="1">
    <citation type="submission" date="2018-06" db="EMBL/GenBank/DDBJ databases">
        <title>Genomic Encyclopedia of Type Strains, Phase IV (KMG-IV): sequencing the most valuable type-strain genomes for metagenomic binning, comparative biology and taxonomic classification.</title>
        <authorList>
            <person name="Goeker M."/>
        </authorList>
    </citation>
    <scope>NUCLEOTIDE SEQUENCE [LARGE SCALE GENOMIC DNA]</scope>
    <source>
        <strain evidence="7 8">DSM 22112</strain>
    </source>
</reference>
<dbReference type="InterPro" id="IPR047045">
    <property type="entry name" value="CobQ_N"/>
</dbReference>
<evidence type="ECO:0000256" key="2">
    <source>
        <dbReference type="ARBA" id="ARBA00022573"/>
    </source>
</evidence>
<comment type="caution">
    <text evidence="7">The sequence shown here is derived from an EMBL/GenBank/DDBJ whole genome shotgun (WGS) entry which is preliminary data.</text>
</comment>
<evidence type="ECO:0000256" key="3">
    <source>
        <dbReference type="ARBA" id="ARBA00022962"/>
    </source>
</evidence>
<dbReference type="InterPro" id="IPR027417">
    <property type="entry name" value="P-loop_NTPase"/>
</dbReference>
<organism evidence="7 8">
    <name type="scientific">Alkalibaculum bacchi</name>
    <dbReference type="NCBI Taxonomy" id="645887"/>
    <lineage>
        <taxon>Bacteria</taxon>
        <taxon>Bacillati</taxon>
        <taxon>Bacillota</taxon>
        <taxon>Clostridia</taxon>
        <taxon>Eubacteriales</taxon>
        <taxon>Eubacteriaceae</taxon>
        <taxon>Alkalibaculum</taxon>
    </lineage>
</organism>
<evidence type="ECO:0000313" key="7">
    <source>
        <dbReference type="EMBL" id="RBP68932.1"/>
    </source>
</evidence>
<keyword evidence="2 4" id="KW-0169">Cobalamin biosynthesis</keyword>
<accession>A0A366IET0</accession>
<dbReference type="UniPathway" id="UPA00148"/>
<dbReference type="InterPro" id="IPR029062">
    <property type="entry name" value="Class_I_gatase-like"/>
</dbReference>
<dbReference type="InterPro" id="IPR011698">
    <property type="entry name" value="GATase_3"/>
</dbReference>
<dbReference type="GO" id="GO:0015420">
    <property type="term" value="F:ABC-type vitamin B12 transporter activity"/>
    <property type="evidence" value="ECO:0007669"/>
    <property type="project" value="UniProtKB-UniRule"/>
</dbReference>
<name>A0A366IET0_9FIRM</name>
<dbReference type="GO" id="GO:0009236">
    <property type="term" value="P:cobalamin biosynthetic process"/>
    <property type="evidence" value="ECO:0007669"/>
    <property type="project" value="UniProtKB-UniRule"/>
</dbReference>
<keyword evidence="3 4" id="KW-0315">Glutamine amidotransferase</keyword>
<evidence type="ECO:0000313" key="8">
    <source>
        <dbReference type="Proteomes" id="UP000253490"/>
    </source>
</evidence>
<dbReference type="Gene3D" id="3.40.50.880">
    <property type="match status" value="1"/>
</dbReference>
<dbReference type="RefSeq" id="WP_113919504.1">
    <property type="nucleotide sequence ID" value="NZ_QNRX01000002.1"/>
</dbReference>
<feature type="domain" description="CobB/CobQ-like glutamine amidotransferase" evidence="6">
    <location>
        <begin position="252"/>
        <end position="442"/>
    </location>
</feature>
<feature type="active site" description="Nucleophile" evidence="4">
    <location>
        <position position="330"/>
    </location>
</feature>
<dbReference type="Proteomes" id="UP000253490">
    <property type="component" value="Unassembled WGS sequence"/>
</dbReference>
<dbReference type="NCBIfam" id="NF001989">
    <property type="entry name" value="PRK00784.1"/>
    <property type="match status" value="1"/>
</dbReference>
<dbReference type="InterPro" id="IPR033949">
    <property type="entry name" value="CobQ_GATase1"/>
</dbReference>
<feature type="active site" evidence="4">
    <location>
        <position position="434"/>
    </location>
</feature>
<dbReference type="SUPFAM" id="SSF52317">
    <property type="entry name" value="Class I glutamine amidotransferase-like"/>
    <property type="match status" value="1"/>
</dbReference>
<dbReference type="EMBL" id="QNRX01000002">
    <property type="protein sequence ID" value="RBP68932.1"/>
    <property type="molecule type" value="Genomic_DNA"/>
</dbReference>
<dbReference type="CDD" id="cd05389">
    <property type="entry name" value="CobQ_N"/>
    <property type="match status" value="1"/>
</dbReference>
<proteinExistence type="inferred from homology"/>
<dbReference type="OrthoDB" id="9808302at2"/>
<dbReference type="InterPro" id="IPR004459">
    <property type="entry name" value="CobQ_synth"/>
</dbReference>
<dbReference type="CDD" id="cd01750">
    <property type="entry name" value="GATase1_CobQ"/>
    <property type="match status" value="1"/>
</dbReference>
<dbReference type="InterPro" id="IPR002586">
    <property type="entry name" value="CobQ/CobB/MinD/ParA_Nub-bd_dom"/>
</dbReference>
<gene>
    <name evidence="4" type="primary">cobQ</name>
    <name evidence="7" type="ORF">DES36_10273</name>
</gene>
<dbReference type="NCBIfam" id="TIGR00313">
    <property type="entry name" value="cobQ"/>
    <property type="match status" value="1"/>
</dbReference>
<keyword evidence="8" id="KW-1185">Reference proteome</keyword>
<feature type="domain" description="CobQ/CobB/MinD/ParA nucleotide binding" evidence="5">
    <location>
        <begin position="6"/>
        <end position="228"/>
    </location>
</feature>
<evidence type="ECO:0000256" key="4">
    <source>
        <dbReference type="HAMAP-Rule" id="MF_00028"/>
    </source>
</evidence>
<dbReference type="Pfam" id="PF07685">
    <property type="entry name" value="GATase_3"/>
    <property type="match status" value="1"/>
</dbReference>
<comment type="pathway">
    <text evidence="1 4">Cofactor biosynthesis; adenosylcobalamin biosynthesis.</text>
</comment>
<evidence type="ECO:0000256" key="1">
    <source>
        <dbReference type="ARBA" id="ARBA00004953"/>
    </source>
</evidence>
<dbReference type="PANTHER" id="PTHR21343">
    <property type="entry name" value="DETHIOBIOTIN SYNTHETASE"/>
    <property type="match status" value="1"/>
</dbReference>
<dbReference type="AlphaFoldDB" id="A0A366IET0"/>
<dbReference type="GO" id="GO:0003824">
    <property type="term" value="F:catalytic activity"/>
    <property type="evidence" value="ECO:0007669"/>
    <property type="project" value="InterPro"/>
</dbReference>
<evidence type="ECO:0000259" key="6">
    <source>
        <dbReference type="Pfam" id="PF07685"/>
    </source>
</evidence>
<comment type="function">
    <text evidence="4">Catalyzes amidations at positions B, D, E, and G on adenosylcobyrinic A,C-diamide. NH(2) groups are provided by glutamine, and one molecule of ATP is hydrogenolyzed for each amidation.</text>
</comment>